<feature type="compositionally biased region" description="Polar residues" evidence="1">
    <location>
        <begin position="90"/>
        <end position="127"/>
    </location>
</feature>
<feature type="transmembrane region" description="Helical" evidence="2">
    <location>
        <begin position="526"/>
        <end position="545"/>
    </location>
</feature>
<organism evidence="4 5">
    <name type="scientific">Ditylenchus dipsaci</name>
    <dbReference type="NCBI Taxonomy" id="166011"/>
    <lineage>
        <taxon>Eukaryota</taxon>
        <taxon>Metazoa</taxon>
        <taxon>Ecdysozoa</taxon>
        <taxon>Nematoda</taxon>
        <taxon>Chromadorea</taxon>
        <taxon>Rhabditida</taxon>
        <taxon>Tylenchina</taxon>
        <taxon>Tylenchomorpha</taxon>
        <taxon>Sphaerularioidea</taxon>
        <taxon>Anguinidae</taxon>
        <taxon>Anguininae</taxon>
        <taxon>Ditylenchus</taxon>
    </lineage>
</organism>
<dbReference type="SMART" id="SM00587">
    <property type="entry name" value="CHK"/>
    <property type="match status" value="1"/>
</dbReference>
<evidence type="ECO:0000256" key="2">
    <source>
        <dbReference type="SAM" id="Phobius"/>
    </source>
</evidence>
<evidence type="ECO:0000313" key="4">
    <source>
        <dbReference type="Proteomes" id="UP000887574"/>
    </source>
</evidence>
<keyword evidence="2" id="KW-0812">Transmembrane</keyword>
<name>A0A915DE45_9BILA</name>
<dbReference type="PANTHER" id="PTHR23020:SF41">
    <property type="entry name" value="AMINOGLYCOSIDE PHOSPHOTRANSFERASE DOMAIN-CONTAINING PROTEIN"/>
    <property type="match status" value="1"/>
</dbReference>
<protein>
    <submittedName>
        <fullName evidence="5">CHK kinase-like domain-containing protein</fullName>
    </submittedName>
</protein>
<keyword evidence="2" id="KW-0472">Membrane</keyword>
<sequence>MCDFETAELVINLTRKSFDSMHRMALDTGAVSKWPPMCADIKTYALPKAPQNPPSVSDSMGKNGGLIAQSPTISFSQDDEHPEEDRRNLESSTAISRSGRKFSTSIQNQSTKPASDNRTSPNSSLKSQLTADFSNLTMENVVLVNSEDSEMLTNSLQTRKLIQHSDITIDWLLQKLKQNDQNFVPYADKTLIGWSVKKISDEKAFLSQVFRIRLQFHSSCEQLKNNAKAYYSVVLKIPGLTSVDQAIKNIKNKDSNNDHTPKFSSNTTAQEKETKESIAKYHETEAVFYTQIAPCLDDTFPVAKMFGWKPMNTCDGSLNTGVLLMEDLSENQCTMLDFFETFNVEQVYTVVRHIAYFHKWSLENKDKWEHKFIRNHAAIKLMAKYSVQSSSVLCRLSPDFKPLVSKLVQFFSNQQFLEYFNEGASKDAGLPRVLLHGDLWSHNIMWKKLNQDTIDKHNHPEVRAILDWQIMHQGNCMNDLARLLVFCCDAEIREEVEKNVFTVYKTLLQPAFEAVTVGQLKFAYKYAFLHEVCILAFVLPFMLGVKKKSQTVHCNELWKY</sequence>
<dbReference type="AlphaFoldDB" id="A0A915DE45"/>
<dbReference type="Gene3D" id="3.90.1200.10">
    <property type="match status" value="1"/>
</dbReference>
<dbReference type="InterPro" id="IPR015897">
    <property type="entry name" value="CHK_kinase-like"/>
</dbReference>
<evidence type="ECO:0000259" key="3">
    <source>
        <dbReference type="SMART" id="SM00587"/>
    </source>
</evidence>
<accession>A0A915DE45</accession>
<dbReference type="SUPFAM" id="SSF56112">
    <property type="entry name" value="Protein kinase-like (PK-like)"/>
    <property type="match status" value="1"/>
</dbReference>
<feature type="region of interest" description="Disordered" evidence="1">
    <location>
        <begin position="251"/>
        <end position="276"/>
    </location>
</feature>
<evidence type="ECO:0000256" key="1">
    <source>
        <dbReference type="SAM" id="MobiDB-lite"/>
    </source>
</evidence>
<dbReference type="WBParaSite" id="jg18266">
    <property type="protein sequence ID" value="jg18266"/>
    <property type="gene ID" value="jg18266"/>
</dbReference>
<keyword evidence="4" id="KW-1185">Reference proteome</keyword>
<feature type="region of interest" description="Disordered" evidence="1">
    <location>
        <begin position="49"/>
        <end position="127"/>
    </location>
</feature>
<dbReference type="InterPro" id="IPR011009">
    <property type="entry name" value="Kinase-like_dom_sf"/>
</dbReference>
<reference evidence="5" key="1">
    <citation type="submission" date="2022-11" db="UniProtKB">
        <authorList>
            <consortium name="WormBaseParasite"/>
        </authorList>
    </citation>
    <scope>IDENTIFICATION</scope>
</reference>
<dbReference type="Pfam" id="PF07914">
    <property type="entry name" value="DUF1679"/>
    <property type="match status" value="1"/>
</dbReference>
<dbReference type="Proteomes" id="UP000887574">
    <property type="component" value="Unplaced"/>
</dbReference>
<dbReference type="InterPro" id="IPR012877">
    <property type="entry name" value="Dhs-27"/>
</dbReference>
<dbReference type="PANTHER" id="PTHR23020">
    <property type="entry name" value="UNCHARACTERIZED NUCLEAR HORMONE RECEPTOR-RELATED"/>
    <property type="match status" value="1"/>
</dbReference>
<proteinExistence type="predicted"/>
<evidence type="ECO:0000313" key="5">
    <source>
        <dbReference type="WBParaSite" id="jg18266"/>
    </source>
</evidence>
<dbReference type="InterPro" id="IPR052961">
    <property type="entry name" value="Oxido-Kinase-like_Enzymes"/>
</dbReference>
<feature type="compositionally biased region" description="Basic and acidic residues" evidence="1">
    <location>
        <begin position="251"/>
        <end position="261"/>
    </location>
</feature>
<keyword evidence="2" id="KW-1133">Transmembrane helix</keyword>
<feature type="domain" description="CHK kinase-like" evidence="3">
    <location>
        <begin position="323"/>
        <end position="514"/>
    </location>
</feature>